<dbReference type="InterPro" id="IPR051810">
    <property type="entry name" value="Precorrin_MeTrfase"/>
</dbReference>
<dbReference type="InterPro" id="IPR014776">
    <property type="entry name" value="4pyrrole_Mease_sub2"/>
</dbReference>
<evidence type="ECO:0000259" key="7">
    <source>
        <dbReference type="Pfam" id="PF01890"/>
    </source>
</evidence>
<dbReference type="GO" id="GO:0009236">
    <property type="term" value="P:cobalamin biosynthetic process"/>
    <property type="evidence" value="ECO:0007669"/>
    <property type="project" value="UniProtKB-UniPathway"/>
</dbReference>
<dbReference type="GO" id="GO:0032259">
    <property type="term" value="P:methylation"/>
    <property type="evidence" value="ECO:0007669"/>
    <property type="project" value="UniProtKB-KW"/>
</dbReference>
<keyword evidence="3 9" id="KW-0489">Methyltransferase</keyword>
<feature type="domain" description="Cobalamin synthesis G N-terminal" evidence="8">
    <location>
        <begin position="47"/>
        <end position="126"/>
    </location>
</feature>
<name>A0A3S2W492_9PROT</name>
<evidence type="ECO:0000259" key="6">
    <source>
        <dbReference type="Pfam" id="PF00590"/>
    </source>
</evidence>
<evidence type="ECO:0000256" key="2">
    <source>
        <dbReference type="ARBA" id="ARBA00022573"/>
    </source>
</evidence>
<dbReference type="Pfam" id="PF01890">
    <property type="entry name" value="CbiG_C"/>
    <property type="match status" value="1"/>
</dbReference>
<evidence type="ECO:0000256" key="1">
    <source>
        <dbReference type="ARBA" id="ARBA00004953"/>
    </source>
</evidence>
<feature type="domain" description="Tetrapyrrole methylase" evidence="6">
    <location>
        <begin position="344"/>
        <end position="554"/>
    </location>
</feature>
<dbReference type="AlphaFoldDB" id="A0A3S2W492"/>
<gene>
    <name evidence="9" type="primary">cobJ</name>
    <name evidence="9" type="ORF">EOI86_12785</name>
</gene>
<protein>
    <submittedName>
        <fullName evidence="9">Precorrin-3B C(17)-methyltransferase</fullName>
        <ecNumber evidence="9">2.1.1.131</ecNumber>
    </submittedName>
</protein>
<keyword evidence="4 9" id="KW-0808">Transferase</keyword>
<dbReference type="CDD" id="cd11646">
    <property type="entry name" value="Precorrin_3B_C17_MT"/>
    <property type="match status" value="1"/>
</dbReference>
<dbReference type="InterPro" id="IPR035996">
    <property type="entry name" value="4pyrrol_Methylase_sf"/>
</dbReference>
<dbReference type="InterPro" id="IPR038029">
    <property type="entry name" value="GbiG_N_sf"/>
</dbReference>
<evidence type="ECO:0000256" key="3">
    <source>
        <dbReference type="ARBA" id="ARBA00022603"/>
    </source>
</evidence>
<dbReference type="SUPFAM" id="SSF53790">
    <property type="entry name" value="Tetrapyrrole methylase"/>
    <property type="match status" value="1"/>
</dbReference>
<keyword evidence="2" id="KW-0169">Cobalamin biosynthesis</keyword>
<comment type="pathway">
    <text evidence="1">Cofactor biosynthesis; adenosylcobalamin biosynthesis.</text>
</comment>
<dbReference type="Proteomes" id="UP000287447">
    <property type="component" value="Unassembled WGS sequence"/>
</dbReference>
<dbReference type="InterPro" id="IPR036518">
    <property type="entry name" value="CobE/GbiG_C_sf"/>
</dbReference>
<dbReference type="PANTHER" id="PTHR47036:SF1">
    <property type="entry name" value="COBALT-FACTOR III C(17)-METHYLTRANSFERASE-RELATED"/>
    <property type="match status" value="1"/>
</dbReference>
<keyword evidence="10" id="KW-1185">Reference proteome</keyword>
<dbReference type="EC" id="2.1.1.131" evidence="9"/>
<dbReference type="Pfam" id="PF00590">
    <property type="entry name" value="TP_methylase"/>
    <property type="match status" value="1"/>
</dbReference>
<feature type="domain" description="CobE/GbiG C-terminal" evidence="7">
    <location>
        <begin position="207"/>
        <end position="327"/>
    </location>
</feature>
<evidence type="ECO:0000259" key="8">
    <source>
        <dbReference type="Pfam" id="PF11760"/>
    </source>
</evidence>
<dbReference type="NCBIfam" id="TIGR01466">
    <property type="entry name" value="cobJ_cbiH"/>
    <property type="match status" value="1"/>
</dbReference>
<dbReference type="InterPro" id="IPR021744">
    <property type="entry name" value="CbiG_N"/>
</dbReference>
<dbReference type="PANTHER" id="PTHR47036">
    <property type="entry name" value="COBALT-FACTOR III C(17)-METHYLTRANSFERASE-RELATED"/>
    <property type="match status" value="1"/>
</dbReference>
<evidence type="ECO:0000313" key="9">
    <source>
        <dbReference type="EMBL" id="RVU36102.1"/>
    </source>
</evidence>
<dbReference type="Gene3D" id="3.40.1010.10">
    <property type="entry name" value="Cobalt-precorrin-4 Transmethylase, Domain 1"/>
    <property type="match status" value="1"/>
</dbReference>
<dbReference type="SUPFAM" id="SSF159672">
    <property type="entry name" value="CbiG N-terminal domain-like"/>
    <property type="match status" value="1"/>
</dbReference>
<keyword evidence="5" id="KW-0949">S-adenosyl-L-methionine</keyword>
<dbReference type="InterPro" id="IPR006363">
    <property type="entry name" value="Cbl_synth_CobJ/CibH_dom"/>
</dbReference>
<organism evidence="9 10">
    <name type="scientific">Hwanghaeella grinnelliae</name>
    <dbReference type="NCBI Taxonomy" id="2500179"/>
    <lineage>
        <taxon>Bacteria</taxon>
        <taxon>Pseudomonadati</taxon>
        <taxon>Pseudomonadota</taxon>
        <taxon>Alphaproteobacteria</taxon>
        <taxon>Rhodospirillales</taxon>
        <taxon>Rhodospirillaceae</taxon>
        <taxon>Hwanghaeella</taxon>
    </lineage>
</organism>
<dbReference type="UniPathway" id="UPA00148"/>
<accession>A0A3S2W492</accession>
<dbReference type="Gene3D" id="3.30.950.10">
    <property type="entry name" value="Methyltransferase, Cobalt-precorrin-4 Transmethylase, Domain 2"/>
    <property type="match status" value="1"/>
</dbReference>
<evidence type="ECO:0000313" key="10">
    <source>
        <dbReference type="Proteomes" id="UP000287447"/>
    </source>
</evidence>
<dbReference type="GO" id="GO:0030789">
    <property type="term" value="F:precorrin-3B C17-methyltransferase activity"/>
    <property type="evidence" value="ECO:0007669"/>
    <property type="project" value="UniProtKB-EC"/>
</dbReference>
<dbReference type="Gene3D" id="3.30.420.180">
    <property type="entry name" value="CobE/GbiG C-terminal domain"/>
    <property type="match status" value="1"/>
</dbReference>
<dbReference type="Gene3D" id="3.40.50.11220">
    <property type="match status" value="1"/>
</dbReference>
<evidence type="ECO:0000256" key="5">
    <source>
        <dbReference type="ARBA" id="ARBA00022691"/>
    </source>
</evidence>
<dbReference type="SUPFAM" id="SSF159664">
    <property type="entry name" value="CobE/GbiG C-terminal domain-like"/>
    <property type="match status" value="1"/>
</dbReference>
<dbReference type="Pfam" id="PF11760">
    <property type="entry name" value="CbiG_N"/>
    <property type="match status" value="1"/>
</dbReference>
<sequence length="604" mass="62648">MTALIALTEAGARTARQLQKTLPDAVLYGRSARVTDLDQAFEDTGALIRDLFLQGTPIVGVCAAGILIRFVAPLLADKHAEPAVVALAEDGSSAVPLLGGHHGANRLAQQIAAALGGQAAITTAGDLRTGPALDDPPPGWMLGNPDRVKPVTAALLAGDPVALTVEAGDVSWLEPARFSASGVESVLVTDRVVKDGTDALVLHPPVLAVGIGAERGVPAEEGVEAVRRVLTENGLATASVAAAGSIDIKADEPAVLAAAQCLGLDPRFLTAADLEAQAPRLANPSDIVFKETGCHGVAEGAALALAGPDAELVVPKVRLGRVTVAIAKAKDRVDGQAGRTGGRLFVVGIGPGQLPWRTPEAVAALRNADDVVGYDLYLDLCADLIGGKEQHRSPLGDETGRALKALTLAAEGRTVALVCSGDPGIYALATLVFEQVEAAEDRAIRGVNVTVVPGISAFQAAAARLGAPMGHDFCLISLSDLLTPRDVIRRRLQAAAAGDFVIAFYNPQSLRRRTLLGEARGILLGERPDTTPVAIARNLGRPGEQVTVTTLAEFEPEAVDMLSLVVIGNSESRILDLPQGTRIYTPRGYAQKSETTQQIGKVQG</sequence>
<dbReference type="EMBL" id="SADE01000002">
    <property type="protein sequence ID" value="RVU36102.1"/>
    <property type="molecule type" value="Genomic_DNA"/>
</dbReference>
<evidence type="ECO:0000256" key="4">
    <source>
        <dbReference type="ARBA" id="ARBA00022679"/>
    </source>
</evidence>
<dbReference type="InterPro" id="IPR000878">
    <property type="entry name" value="4pyrrol_Mease"/>
</dbReference>
<proteinExistence type="predicted"/>
<dbReference type="InterPro" id="IPR002750">
    <property type="entry name" value="CobE/GbiG_C"/>
</dbReference>
<dbReference type="RefSeq" id="WP_127765578.1">
    <property type="nucleotide sequence ID" value="NZ_SADE01000002.1"/>
</dbReference>
<dbReference type="InterPro" id="IPR014777">
    <property type="entry name" value="4pyrrole_Mease_sub1"/>
</dbReference>
<reference evidence="10" key="1">
    <citation type="submission" date="2019-01" db="EMBL/GenBank/DDBJ databases">
        <title>Gri0909 isolated from a small marine red alga.</title>
        <authorList>
            <person name="Kim J."/>
            <person name="Jeong S.E."/>
            <person name="Jeon C.O."/>
        </authorList>
    </citation>
    <scope>NUCLEOTIDE SEQUENCE [LARGE SCALE GENOMIC DNA]</scope>
    <source>
        <strain evidence="10">Gri0909</strain>
    </source>
</reference>
<comment type="caution">
    <text evidence="9">The sequence shown here is derived from an EMBL/GenBank/DDBJ whole genome shotgun (WGS) entry which is preliminary data.</text>
</comment>
<dbReference type="OrthoDB" id="9772960at2"/>